<keyword evidence="2" id="KW-1185">Reference proteome</keyword>
<evidence type="ECO:0000313" key="2">
    <source>
        <dbReference type="Proteomes" id="UP000199239"/>
    </source>
</evidence>
<dbReference type="NCBIfam" id="TIGR00738">
    <property type="entry name" value="rrf2_super"/>
    <property type="match status" value="1"/>
</dbReference>
<dbReference type="Gene3D" id="1.10.10.10">
    <property type="entry name" value="Winged helix-like DNA-binding domain superfamily/Winged helix DNA-binding domain"/>
    <property type="match status" value="1"/>
</dbReference>
<organism evidence="1 2">
    <name type="scientific">Sulfitobacter marinus</name>
    <dbReference type="NCBI Taxonomy" id="394264"/>
    <lineage>
        <taxon>Bacteria</taxon>
        <taxon>Pseudomonadati</taxon>
        <taxon>Pseudomonadota</taxon>
        <taxon>Alphaproteobacteria</taxon>
        <taxon>Rhodobacterales</taxon>
        <taxon>Roseobacteraceae</taxon>
        <taxon>Sulfitobacter</taxon>
    </lineage>
</organism>
<dbReference type="OrthoDB" id="9795923at2"/>
<dbReference type="GO" id="GO:0005829">
    <property type="term" value="C:cytosol"/>
    <property type="evidence" value="ECO:0007669"/>
    <property type="project" value="TreeGrafter"/>
</dbReference>
<reference evidence="2" key="1">
    <citation type="submission" date="2016-10" db="EMBL/GenBank/DDBJ databases">
        <authorList>
            <person name="Varghese N."/>
            <person name="Submissions S."/>
        </authorList>
    </citation>
    <scope>NUCLEOTIDE SEQUENCE [LARGE SCALE GENOMIC DNA]</scope>
    <source>
        <strain evidence="2">DSM 23422</strain>
    </source>
</reference>
<proteinExistence type="predicted"/>
<dbReference type="PROSITE" id="PS51197">
    <property type="entry name" value="HTH_RRF2_2"/>
    <property type="match status" value="1"/>
</dbReference>
<dbReference type="Pfam" id="PF02082">
    <property type="entry name" value="Rrf2"/>
    <property type="match status" value="1"/>
</dbReference>
<dbReference type="PROSITE" id="PS51257">
    <property type="entry name" value="PROKAR_LIPOPROTEIN"/>
    <property type="match status" value="1"/>
</dbReference>
<dbReference type="InterPro" id="IPR036390">
    <property type="entry name" value="WH_DNA-bd_sf"/>
</dbReference>
<dbReference type="GO" id="GO:0003700">
    <property type="term" value="F:DNA-binding transcription factor activity"/>
    <property type="evidence" value="ECO:0007669"/>
    <property type="project" value="TreeGrafter"/>
</dbReference>
<dbReference type="InterPro" id="IPR036388">
    <property type="entry name" value="WH-like_DNA-bd_sf"/>
</dbReference>
<dbReference type="EMBL" id="FPAJ01000005">
    <property type="protein sequence ID" value="SFT08467.1"/>
    <property type="molecule type" value="Genomic_DNA"/>
</dbReference>
<dbReference type="STRING" id="394264.SAMN04488040_3076"/>
<dbReference type="SUPFAM" id="SSF46785">
    <property type="entry name" value="Winged helix' DNA-binding domain"/>
    <property type="match status" value="1"/>
</dbReference>
<protein>
    <submittedName>
        <fullName evidence="1">Transcriptional regulator, BadM/Rrf2 family</fullName>
    </submittedName>
</protein>
<sequence length="162" mass="17261">MRKDTTAESALHLMLLLACGPKNIELPATKLAEFHALSAGGVAKLMQKLTAAGLVIASAGRNGGYKLARPPSQISTLDIVAALDGIVPEFHCREIRRDGVCANVSGHFTSRCTVAAVMDTATQAWRETLRQVSLEDLVKKSAQAVDPKHQAATASWIATNTR</sequence>
<name>A0A1I6V4E3_9RHOB</name>
<accession>A0A1I6V4E3</accession>
<dbReference type="PROSITE" id="PS01332">
    <property type="entry name" value="HTH_RRF2_1"/>
    <property type="match status" value="1"/>
</dbReference>
<dbReference type="RefSeq" id="WP_093917259.1">
    <property type="nucleotide sequence ID" value="NZ_FPAJ01000005.1"/>
</dbReference>
<dbReference type="InterPro" id="IPR000944">
    <property type="entry name" value="Tscrpt_reg_Rrf2"/>
</dbReference>
<dbReference type="AlphaFoldDB" id="A0A1I6V4E3"/>
<dbReference type="InterPro" id="IPR030489">
    <property type="entry name" value="TR_Rrf2-type_CS"/>
</dbReference>
<gene>
    <name evidence="1" type="ORF">SAMN04488040_3076</name>
</gene>
<dbReference type="Proteomes" id="UP000199239">
    <property type="component" value="Unassembled WGS sequence"/>
</dbReference>
<dbReference type="PANTHER" id="PTHR33221:SF13">
    <property type="entry name" value="TRANSCRIPTIONAL REGULATOR-RELATED"/>
    <property type="match status" value="1"/>
</dbReference>
<dbReference type="PANTHER" id="PTHR33221">
    <property type="entry name" value="WINGED HELIX-TURN-HELIX TRANSCRIPTIONAL REGULATOR, RRF2 FAMILY"/>
    <property type="match status" value="1"/>
</dbReference>
<evidence type="ECO:0000313" key="1">
    <source>
        <dbReference type="EMBL" id="SFT08467.1"/>
    </source>
</evidence>